<reference evidence="1 2" key="1">
    <citation type="submission" date="2010-07" db="EMBL/GenBank/DDBJ databases">
        <authorList>
            <person name="Sid Ahmed O."/>
        </authorList>
    </citation>
    <scope>NUCLEOTIDE SEQUENCE [LARGE SCALE GENOMIC DNA]</scope>
    <source>
        <strain evidence="1 2">TX4248</strain>
    </source>
</reference>
<dbReference type="Proteomes" id="UP000004846">
    <property type="component" value="Unassembled WGS sequence"/>
</dbReference>
<dbReference type="HOGENOM" id="CLU_201722_0_0_9"/>
<sequence>MKVKKKESKKAKMELALEEVLCGFPRKTAIDSIIKNKMIQEDTSECKKKESSQIINDIGRNIVYLRNLSDGK</sequence>
<proteinExistence type="predicted"/>
<accession>A0A125W9S7</accession>
<name>A0A125W9S7_ENTFL</name>
<dbReference type="AlphaFoldDB" id="A0A125W9S7"/>
<dbReference type="RefSeq" id="WP_002371972.1">
    <property type="nucleotide sequence ID" value="NZ_GL454415.1"/>
</dbReference>
<dbReference type="EMBL" id="AEBR01000009">
    <property type="protein sequence ID" value="EFM83936.1"/>
    <property type="molecule type" value="Genomic_DNA"/>
</dbReference>
<comment type="caution">
    <text evidence="1">The sequence shown here is derived from an EMBL/GenBank/DDBJ whole genome shotgun (WGS) entry which is preliminary data.</text>
</comment>
<organism evidence="1 2">
    <name type="scientific">Enterococcus faecalis TX4248</name>
    <dbReference type="NCBI Taxonomy" id="749495"/>
    <lineage>
        <taxon>Bacteria</taxon>
        <taxon>Bacillati</taxon>
        <taxon>Bacillota</taxon>
        <taxon>Bacilli</taxon>
        <taxon>Lactobacillales</taxon>
        <taxon>Enterococcaceae</taxon>
        <taxon>Enterococcus</taxon>
    </lineage>
</organism>
<evidence type="ECO:0000313" key="1">
    <source>
        <dbReference type="EMBL" id="EFM83936.1"/>
    </source>
</evidence>
<protein>
    <submittedName>
        <fullName evidence="1">Uncharacterized protein</fullName>
    </submittedName>
</protein>
<evidence type="ECO:0000313" key="2">
    <source>
        <dbReference type="Proteomes" id="UP000004846"/>
    </source>
</evidence>
<gene>
    <name evidence="1" type="ORF">HMPREF9498_00388</name>
</gene>